<keyword evidence="3" id="KW-1185">Reference proteome</keyword>
<feature type="compositionally biased region" description="Acidic residues" evidence="1">
    <location>
        <begin position="213"/>
        <end position="229"/>
    </location>
</feature>
<feature type="compositionally biased region" description="Polar residues" evidence="1">
    <location>
        <begin position="149"/>
        <end position="158"/>
    </location>
</feature>
<evidence type="ECO:0000313" key="3">
    <source>
        <dbReference type="Proteomes" id="UP001278766"/>
    </source>
</evidence>
<reference evidence="2" key="2">
    <citation type="submission" date="2023-06" db="EMBL/GenBank/DDBJ databases">
        <authorList>
            <consortium name="Lawrence Berkeley National Laboratory"/>
            <person name="Haridas S."/>
            <person name="Hensen N."/>
            <person name="Bonometti L."/>
            <person name="Westerberg I."/>
            <person name="Brannstrom I.O."/>
            <person name="Guillou S."/>
            <person name="Cros-Aarteil S."/>
            <person name="Calhoun S."/>
            <person name="Kuo A."/>
            <person name="Mondo S."/>
            <person name="Pangilinan J."/>
            <person name="Riley R."/>
            <person name="Labutti K."/>
            <person name="Andreopoulos B."/>
            <person name="Lipzen A."/>
            <person name="Chen C."/>
            <person name="Yanf M."/>
            <person name="Daum C."/>
            <person name="Ng V."/>
            <person name="Clum A."/>
            <person name="Steindorff A."/>
            <person name="Ohm R."/>
            <person name="Martin F."/>
            <person name="Silar P."/>
            <person name="Natvig D."/>
            <person name="Lalanne C."/>
            <person name="Gautier V."/>
            <person name="Ament-Velasquez S.L."/>
            <person name="Kruys A."/>
            <person name="Hutchinson M.I."/>
            <person name="Powell A.J."/>
            <person name="Barry K."/>
            <person name="Miller A.N."/>
            <person name="Grigoriev I.V."/>
            <person name="Debuchy R."/>
            <person name="Gladieux P."/>
            <person name="Thoren M.H."/>
            <person name="Johannesson H."/>
        </authorList>
    </citation>
    <scope>NUCLEOTIDE SEQUENCE</scope>
    <source>
        <strain evidence="2">CBS 168.71</strain>
    </source>
</reference>
<feature type="compositionally biased region" description="Polar residues" evidence="1">
    <location>
        <begin position="189"/>
        <end position="201"/>
    </location>
</feature>
<accession>A0AAE0LT44</accession>
<evidence type="ECO:0000256" key="1">
    <source>
        <dbReference type="SAM" id="MobiDB-lite"/>
    </source>
</evidence>
<gene>
    <name evidence="2" type="ORF">B0H64DRAFT_390332</name>
</gene>
<protein>
    <submittedName>
        <fullName evidence="2">Uncharacterized protein</fullName>
    </submittedName>
</protein>
<feature type="compositionally biased region" description="Basic and acidic residues" evidence="1">
    <location>
        <begin position="232"/>
        <end position="241"/>
    </location>
</feature>
<reference evidence="2" key="1">
    <citation type="journal article" date="2023" name="Mol. Phylogenet. Evol.">
        <title>Genome-scale phylogeny and comparative genomics of the fungal order Sordariales.</title>
        <authorList>
            <person name="Hensen N."/>
            <person name="Bonometti L."/>
            <person name="Westerberg I."/>
            <person name="Brannstrom I.O."/>
            <person name="Guillou S."/>
            <person name="Cros-Aarteil S."/>
            <person name="Calhoun S."/>
            <person name="Haridas S."/>
            <person name="Kuo A."/>
            <person name="Mondo S."/>
            <person name="Pangilinan J."/>
            <person name="Riley R."/>
            <person name="LaButti K."/>
            <person name="Andreopoulos B."/>
            <person name="Lipzen A."/>
            <person name="Chen C."/>
            <person name="Yan M."/>
            <person name="Daum C."/>
            <person name="Ng V."/>
            <person name="Clum A."/>
            <person name="Steindorff A."/>
            <person name="Ohm R.A."/>
            <person name="Martin F."/>
            <person name="Silar P."/>
            <person name="Natvig D.O."/>
            <person name="Lalanne C."/>
            <person name="Gautier V."/>
            <person name="Ament-Velasquez S.L."/>
            <person name="Kruys A."/>
            <person name="Hutchinson M.I."/>
            <person name="Powell A.J."/>
            <person name="Barry K."/>
            <person name="Miller A.N."/>
            <person name="Grigoriev I.V."/>
            <person name="Debuchy R."/>
            <person name="Gladieux P."/>
            <person name="Hiltunen Thoren M."/>
            <person name="Johannesson H."/>
        </authorList>
    </citation>
    <scope>NUCLEOTIDE SEQUENCE</scope>
    <source>
        <strain evidence="2">CBS 168.71</strain>
    </source>
</reference>
<sequence length="420" mass="44408">MGLPPATPAPSRFLISKKPSTQQSQSQTPNQPFRGSSQFHATPRFATSTPRPSSTQTGAAFATPALVIKSRVPRNRSTQDIIDDSSPISPEDGSPSALPTTHDALPEPIEVDSSLIPQSLSPEGPGEGRPPKRRRISIASSEPEVDPLVSSQNSQDTDLGSLPDAPNDYIASFYSDVEDEDPEADDQGTIVSPTQSIPSSPTHHHTPGRGEDREESDLDDLENDAEAAADAETPKRADTKPAFRVGPRFKLTEPPDKFAPHFDTYMSADIFSPQRRGTKYLPGGLAAELRDWLVDVKGGVDGEGEVKATSSALSFTSGTGAARVVVGEVSRGGPGMTLISGRVMDEEAEGGIQEDVNVRVILAGEGNIEELGGKGTGNRNQVASGAVVAIAPPAWDVELDGQWAVAYRWEVVKGAQGSDG</sequence>
<feature type="region of interest" description="Disordered" evidence="1">
    <location>
        <begin position="1"/>
        <end position="255"/>
    </location>
</feature>
<dbReference type="GeneID" id="87840345"/>
<proteinExistence type="predicted"/>
<dbReference type="RefSeq" id="XP_062660305.1">
    <property type="nucleotide sequence ID" value="XM_062803397.1"/>
</dbReference>
<feature type="compositionally biased region" description="Polar residues" evidence="1">
    <location>
        <begin position="30"/>
        <end position="58"/>
    </location>
</feature>
<dbReference type="Proteomes" id="UP001278766">
    <property type="component" value="Unassembled WGS sequence"/>
</dbReference>
<dbReference type="EMBL" id="JAUEPN010000003">
    <property type="protein sequence ID" value="KAK3296791.1"/>
    <property type="molecule type" value="Genomic_DNA"/>
</dbReference>
<name>A0AAE0LT44_9PEZI</name>
<organism evidence="2 3">
    <name type="scientific">Chaetomium fimeti</name>
    <dbReference type="NCBI Taxonomy" id="1854472"/>
    <lineage>
        <taxon>Eukaryota</taxon>
        <taxon>Fungi</taxon>
        <taxon>Dikarya</taxon>
        <taxon>Ascomycota</taxon>
        <taxon>Pezizomycotina</taxon>
        <taxon>Sordariomycetes</taxon>
        <taxon>Sordariomycetidae</taxon>
        <taxon>Sordariales</taxon>
        <taxon>Chaetomiaceae</taxon>
        <taxon>Chaetomium</taxon>
    </lineage>
</organism>
<feature type="compositionally biased region" description="Acidic residues" evidence="1">
    <location>
        <begin position="176"/>
        <end position="186"/>
    </location>
</feature>
<dbReference type="AlphaFoldDB" id="A0AAE0LT44"/>
<comment type="caution">
    <text evidence="2">The sequence shown here is derived from an EMBL/GenBank/DDBJ whole genome shotgun (WGS) entry which is preliminary data.</text>
</comment>
<feature type="compositionally biased region" description="Low complexity" evidence="1">
    <location>
        <begin position="16"/>
        <end position="29"/>
    </location>
</feature>
<evidence type="ECO:0000313" key="2">
    <source>
        <dbReference type="EMBL" id="KAK3296791.1"/>
    </source>
</evidence>